<comment type="caution">
    <text evidence="2">The sequence shown here is derived from an EMBL/GenBank/DDBJ whole genome shotgun (WGS) entry which is preliminary data.</text>
</comment>
<dbReference type="RefSeq" id="WP_349658716.1">
    <property type="nucleotide sequence ID" value="NZ_JBEGDG010000002.1"/>
</dbReference>
<reference evidence="2 3" key="1">
    <citation type="submission" date="2024-06" db="EMBL/GenBank/DDBJ databases">
        <title>Lysinibacillus zambalefons sp. nov., a Novel Firmicute Isolated from the Poon Bato Zambales Hyperalkaline Spring.</title>
        <authorList>
            <person name="Aja J.A."/>
            <person name="Lazaro J.E.H."/>
            <person name="Llorin L.D."/>
            <person name="Lim K.R."/>
            <person name="Teodosio J."/>
            <person name="Dalisay D.S."/>
        </authorList>
    </citation>
    <scope>NUCLEOTIDE SEQUENCE [LARGE SCALE GENOMIC DNA]</scope>
    <source>
        <strain evidence="2 3">M3</strain>
    </source>
</reference>
<keyword evidence="3" id="KW-1185">Reference proteome</keyword>
<dbReference type="EMBL" id="JBEGDG010000002">
    <property type="protein sequence ID" value="MEQ6353967.1"/>
    <property type="molecule type" value="Genomic_DNA"/>
</dbReference>
<dbReference type="InterPro" id="IPR007731">
    <property type="entry name" value="DUF669"/>
</dbReference>
<protein>
    <submittedName>
        <fullName evidence="2">DUF669 domain-containing protein</fullName>
    </submittedName>
</protein>
<feature type="region of interest" description="Disordered" evidence="1">
    <location>
        <begin position="128"/>
        <end position="148"/>
    </location>
</feature>
<evidence type="ECO:0000313" key="2">
    <source>
        <dbReference type="EMBL" id="MEQ6353967.1"/>
    </source>
</evidence>
<evidence type="ECO:0000256" key="1">
    <source>
        <dbReference type="SAM" id="MobiDB-lite"/>
    </source>
</evidence>
<dbReference type="Pfam" id="PF05037">
    <property type="entry name" value="DUF669"/>
    <property type="match status" value="1"/>
</dbReference>
<gene>
    <name evidence="2" type="ORF">ABNX05_05005</name>
</gene>
<dbReference type="Proteomes" id="UP001478862">
    <property type="component" value="Unassembled WGS sequence"/>
</dbReference>
<name>A0ABV1MN72_9BACI</name>
<evidence type="ECO:0000313" key="3">
    <source>
        <dbReference type="Proteomes" id="UP001478862"/>
    </source>
</evidence>
<accession>A0ABV1MN72</accession>
<sequence>MFKINHEEAKGGFELIAMGDYEVTVVNYETGTSTNGNNKITVDYEIRSDVPQNHQGQKILYDNFTITEKAMWRLQAISKAAKFPNGISFNSYKEWADTLLHKNLVVTVGHIERNGNKYPEVKGFKESQVEAPAPQGGPITVSNDEVPF</sequence>
<organism evidence="2 3">
    <name type="scientific">Lysinibacillus zambalensis</name>
    <dbReference type="NCBI Taxonomy" id="3160866"/>
    <lineage>
        <taxon>Bacteria</taxon>
        <taxon>Bacillati</taxon>
        <taxon>Bacillota</taxon>
        <taxon>Bacilli</taxon>
        <taxon>Bacillales</taxon>
        <taxon>Bacillaceae</taxon>
        <taxon>Lysinibacillus</taxon>
    </lineage>
</organism>
<proteinExistence type="predicted"/>